<reference evidence="1" key="1">
    <citation type="journal article" date="2022" name="bioRxiv">
        <title>Sequencing and chromosome-scale assembly of the giantPleurodeles waltlgenome.</title>
        <authorList>
            <person name="Brown T."/>
            <person name="Elewa A."/>
            <person name="Iarovenko S."/>
            <person name="Subramanian E."/>
            <person name="Araus A.J."/>
            <person name="Petzold A."/>
            <person name="Susuki M."/>
            <person name="Suzuki K.-i.T."/>
            <person name="Hayashi T."/>
            <person name="Toyoda A."/>
            <person name="Oliveira C."/>
            <person name="Osipova E."/>
            <person name="Leigh N.D."/>
            <person name="Simon A."/>
            <person name="Yun M.H."/>
        </authorList>
    </citation>
    <scope>NUCLEOTIDE SEQUENCE</scope>
    <source>
        <strain evidence="1">20211129_DDA</strain>
        <tissue evidence="1">Liver</tissue>
    </source>
</reference>
<accession>A0AAV7NTK0</accession>
<keyword evidence="2" id="KW-1185">Reference proteome</keyword>
<dbReference type="AlphaFoldDB" id="A0AAV7NTK0"/>
<sequence>MSAWLAGPESHLRAVYAHEILKNTTRWDREVIPARSPVGRSLEWKRPARVPERLGRNEVKATRSKKLLSHPQHWRSAVPRHTELPICNTAWGWTPRDPHSPRLQDCSAPLRMAVRGGLI</sequence>
<dbReference type="EMBL" id="JANPWB010000012">
    <property type="protein sequence ID" value="KAJ1118402.1"/>
    <property type="molecule type" value="Genomic_DNA"/>
</dbReference>
<protein>
    <submittedName>
        <fullName evidence="1">Uncharacterized protein</fullName>
    </submittedName>
</protein>
<organism evidence="1 2">
    <name type="scientific">Pleurodeles waltl</name>
    <name type="common">Iberian ribbed newt</name>
    <dbReference type="NCBI Taxonomy" id="8319"/>
    <lineage>
        <taxon>Eukaryota</taxon>
        <taxon>Metazoa</taxon>
        <taxon>Chordata</taxon>
        <taxon>Craniata</taxon>
        <taxon>Vertebrata</taxon>
        <taxon>Euteleostomi</taxon>
        <taxon>Amphibia</taxon>
        <taxon>Batrachia</taxon>
        <taxon>Caudata</taxon>
        <taxon>Salamandroidea</taxon>
        <taxon>Salamandridae</taxon>
        <taxon>Pleurodelinae</taxon>
        <taxon>Pleurodeles</taxon>
    </lineage>
</organism>
<gene>
    <name evidence="1" type="ORF">NDU88_006593</name>
</gene>
<evidence type="ECO:0000313" key="2">
    <source>
        <dbReference type="Proteomes" id="UP001066276"/>
    </source>
</evidence>
<name>A0AAV7NTK0_PLEWA</name>
<dbReference type="Proteomes" id="UP001066276">
    <property type="component" value="Chromosome 8"/>
</dbReference>
<evidence type="ECO:0000313" key="1">
    <source>
        <dbReference type="EMBL" id="KAJ1118402.1"/>
    </source>
</evidence>
<proteinExistence type="predicted"/>
<comment type="caution">
    <text evidence="1">The sequence shown here is derived from an EMBL/GenBank/DDBJ whole genome shotgun (WGS) entry which is preliminary data.</text>
</comment>